<proteinExistence type="predicted"/>
<dbReference type="InterPro" id="IPR023213">
    <property type="entry name" value="CAT-like_dom_sf"/>
</dbReference>
<keyword evidence="1" id="KW-0175">Coiled coil</keyword>
<dbReference type="InterPro" id="IPR052058">
    <property type="entry name" value="Alcohol_O-acetyltransferase"/>
</dbReference>
<dbReference type="Gene3D" id="3.30.559.10">
    <property type="entry name" value="Chloramphenicol acetyltransferase-like domain"/>
    <property type="match status" value="1"/>
</dbReference>
<feature type="coiled-coil region" evidence="1">
    <location>
        <begin position="258"/>
        <end position="292"/>
    </location>
</feature>
<comment type="caution">
    <text evidence="2">The sequence shown here is derived from an EMBL/GenBank/DDBJ whole genome shotgun (WGS) entry which is preliminary data.</text>
</comment>
<sequence length="528" mass="60568">MNQTRDSCYTVHTTRWAMPGQEESQRSPPSAGMCYRHTYRFGSPARCDLVGCVTVHHIIVSSPVTASWRGMRRPGCVPATDIEELFCQIQEVAGLLVSTYGLTIRTTEPLKDEQVQEALVHLFRKVPTLRLCFRRQKDVFWACEMNREHIDFKAVDRSDQLKLQEELMNHQFNNSEGPLWCARLLQHNSCGGTTSPGLEASFPYSRSLILANHHGIADGTTNCRTVNCFLRILDDVIAGNPIDDSEQLGELASGDETAALLAAMEEEIKKNVDDLEQTLEEYKKKLESEKLLCRAFPNQDDPNYITKIVSETLDEETTSRFFRRCKQEGVTVNSGFAALMNCSVVDLVREMGMKQDNYSIQMIHAVNMRRYWQGDVSRALGCHIAVISQHETLTQQWRDNFWQYTRNLHTNVHESLKDKGPLKYWIYYFMVKGDDAIGKMLKERPEEDSDYCLANIGNLDHLIPTEGDHARLAHLVRTTQCWNERVCLMLHSLRGRLLYNLCYTSDSLTEQQAHRLTDLIFQNLKDMI</sequence>
<dbReference type="Proteomes" id="UP001487740">
    <property type="component" value="Unassembled WGS sequence"/>
</dbReference>
<evidence type="ECO:0008006" key="4">
    <source>
        <dbReference type="Google" id="ProtNLM"/>
    </source>
</evidence>
<evidence type="ECO:0000313" key="3">
    <source>
        <dbReference type="Proteomes" id="UP001487740"/>
    </source>
</evidence>
<accession>A0AAW0UCL9</accession>
<keyword evidence="3" id="KW-1185">Reference proteome</keyword>
<evidence type="ECO:0000256" key="1">
    <source>
        <dbReference type="SAM" id="Coils"/>
    </source>
</evidence>
<reference evidence="2 3" key="1">
    <citation type="submission" date="2023-03" db="EMBL/GenBank/DDBJ databases">
        <title>High-quality genome of Scylla paramamosain provides insights in environmental adaptation.</title>
        <authorList>
            <person name="Zhang L."/>
        </authorList>
    </citation>
    <scope>NUCLEOTIDE SEQUENCE [LARGE SCALE GENOMIC DNA]</scope>
    <source>
        <strain evidence="2">LZ_2023a</strain>
        <tissue evidence="2">Muscle</tissue>
    </source>
</reference>
<dbReference type="SUPFAM" id="SSF52777">
    <property type="entry name" value="CoA-dependent acyltransferases"/>
    <property type="match status" value="2"/>
</dbReference>
<dbReference type="AlphaFoldDB" id="A0AAW0UCL9"/>
<gene>
    <name evidence="2" type="ORF">O3P69_005238</name>
</gene>
<evidence type="ECO:0000313" key="2">
    <source>
        <dbReference type="EMBL" id="KAK8396017.1"/>
    </source>
</evidence>
<dbReference type="PANTHER" id="PTHR28037:SF1">
    <property type="entry name" value="ALCOHOL O-ACETYLTRANSFERASE 1-RELATED"/>
    <property type="match status" value="1"/>
</dbReference>
<dbReference type="EMBL" id="JARAKH010000016">
    <property type="protein sequence ID" value="KAK8396017.1"/>
    <property type="molecule type" value="Genomic_DNA"/>
</dbReference>
<name>A0AAW0UCL9_SCYPA</name>
<organism evidence="2 3">
    <name type="scientific">Scylla paramamosain</name>
    <name type="common">Mud crab</name>
    <dbReference type="NCBI Taxonomy" id="85552"/>
    <lineage>
        <taxon>Eukaryota</taxon>
        <taxon>Metazoa</taxon>
        <taxon>Ecdysozoa</taxon>
        <taxon>Arthropoda</taxon>
        <taxon>Crustacea</taxon>
        <taxon>Multicrustacea</taxon>
        <taxon>Malacostraca</taxon>
        <taxon>Eumalacostraca</taxon>
        <taxon>Eucarida</taxon>
        <taxon>Decapoda</taxon>
        <taxon>Pleocyemata</taxon>
        <taxon>Brachyura</taxon>
        <taxon>Eubrachyura</taxon>
        <taxon>Portunoidea</taxon>
        <taxon>Portunidae</taxon>
        <taxon>Portuninae</taxon>
        <taxon>Scylla</taxon>
    </lineage>
</organism>
<protein>
    <recommendedName>
        <fullName evidence="4">Condensation domain-containing protein</fullName>
    </recommendedName>
</protein>
<dbReference type="Gene3D" id="3.30.559.30">
    <property type="entry name" value="Nonribosomal peptide synthetase, condensation domain"/>
    <property type="match status" value="1"/>
</dbReference>
<dbReference type="PANTHER" id="PTHR28037">
    <property type="entry name" value="ALCOHOL O-ACETYLTRANSFERASE 1-RELATED"/>
    <property type="match status" value="1"/>
</dbReference>